<dbReference type="GO" id="GO:0008270">
    <property type="term" value="F:zinc ion binding"/>
    <property type="evidence" value="ECO:0007669"/>
    <property type="project" value="UniProtKB-UniRule"/>
</dbReference>
<reference evidence="4" key="2">
    <citation type="submission" date="2022-06" db="UniProtKB">
        <authorList>
            <consortium name="EnsemblPlants"/>
        </authorList>
    </citation>
    <scope>IDENTIFICATION</scope>
</reference>
<keyword evidence="2" id="KW-0479">Metal-binding</keyword>
<sequence length="291" mass="33922">MIRAIRLVLVDVLHRLCSWHVKNMHKHLNYKSLNEFRALLYYSTSPANFEARWHAFVRKWKTDKTEEWLSRMYRKRSLWAASYLSDGFFLGMRSNQRSESLNSCLHLHLDGGMTIVDLVVHYENCIVRLRENEAHDHCVSNQSLPPSVTEYKDIEKHAAQVFTHSNFYILQQDLKKKGELEIFETLVGVDCHTFIMTWRNNRKFQFSVNYRAENSVNTIDCSCGRMLRKGLPCKHILYVLFHLKISKIPKCCILKRMSKVARGGLPAQRKSDIFGWVGQGQSSVLAIVNSV</sequence>
<dbReference type="GO" id="GO:0006355">
    <property type="term" value="P:regulation of DNA-templated transcription"/>
    <property type="evidence" value="ECO:0007669"/>
    <property type="project" value="UniProtKB-UniRule"/>
</dbReference>
<keyword evidence="1 2" id="KW-0863">Zinc-finger</keyword>
<dbReference type="Pfam" id="PF04434">
    <property type="entry name" value="SWIM"/>
    <property type="match status" value="1"/>
</dbReference>
<dbReference type="PANTHER" id="PTHR31669:SF298">
    <property type="entry name" value="PROTEIN FAR1-RELATED SEQUENCE"/>
    <property type="match status" value="1"/>
</dbReference>
<protein>
    <recommendedName>
        <fullName evidence="2">Protein FAR1-RELATED SEQUENCE</fullName>
    </recommendedName>
</protein>
<comment type="similarity">
    <text evidence="2">Belongs to the FHY3/FAR1 family.</text>
</comment>
<keyword evidence="2" id="KW-0862">Zinc</keyword>
<evidence type="ECO:0000313" key="5">
    <source>
        <dbReference type="Proteomes" id="UP000015106"/>
    </source>
</evidence>
<organism evidence="4 5">
    <name type="scientific">Triticum urartu</name>
    <name type="common">Red wild einkorn</name>
    <name type="synonym">Crithodium urartu</name>
    <dbReference type="NCBI Taxonomy" id="4572"/>
    <lineage>
        <taxon>Eukaryota</taxon>
        <taxon>Viridiplantae</taxon>
        <taxon>Streptophyta</taxon>
        <taxon>Embryophyta</taxon>
        <taxon>Tracheophyta</taxon>
        <taxon>Spermatophyta</taxon>
        <taxon>Magnoliopsida</taxon>
        <taxon>Liliopsida</taxon>
        <taxon>Poales</taxon>
        <taxon>Poaceae</taxon>
        <taxon>BOP clade</taxon>
        <taxon>Pooideae</taxon>
        <taxon>Triticodae</taxon>
        <taxon>Triticeae</taxon>
        <taxon>Triticinae</taxon>
        <taxon>Triticum</taxon>
    </lineage>
</organism>
<keyword evidence="5" id="KW-1185">Reference proteome</keyword>
<name>A0A8R7RDE4_TRIUA</name>
<dbReference type="InterPro" id="IPR007527">
    <property type="entry name" value="Znf_SWIM"/>
</dbReference>
<dbReference type="InterPro" id="IPR031052">
    <property type="entry name" value="FHY3/FAR1"/>
</dbReference>
<accession>A0A8R7RDE4</accession>
<evidence type="ECO:0000259" key="3">
    <source>
        <dbReference type="PROSITE" id="PS50966"/>
    </source>
</evidence>
<dbReference type="Gramene" id="TuG1812S0000976900.01.T01">
    <property type="protein sequence ID" value="TuG1812S0000976900.01.T01"/>
    <property type="gene ID" value="TuG1812S0000976900.01"/>
</dbReference>
<dbReference type="AlphaFoldDB" id="A0A8R7RDE4"/>
<proteinExistence type="inferred from homology"/>
<dbReference type="PANTHER" id="PTHR31669">
    <property type="entry name" value="PROTEIN FAR1-RELATED SEQUENCE 10-RELATED"/>
    <property type="match status" value="1"/>
</dbReference>
<dbReference type="Proteomes" id="UP000015106">
    <property type="component" value="Unassembled WGS sequence"/>
</dbReference>
<keyword evidence="2" id="KW-0539">Nucleus</keyword>
<evidence type="ECO:0000256" key="1">
    <source>
        <dbReference type="PROSITE-ProRule" id="PRU00325"/>
    </source>
</evidence>
<evidence type="ECO:0000256" key="2">
    <source>
        <dbReference type="RuleBase" id="RU367018"/>
    </source>
</evidence>
<dbReference type="GO" id="GO:0005634">
    <property type="term" value="C:nucleus"/>
    <property type="evidence" value="ECO:0007669"/>
    <property type="project" value="UniProtKB-SubCell"/>
</dbReference>
<comment type="function">
    <text evidence="2">Putative transcription activator involved in regulating light control of development.</text>
</comment>
<dbReference type="EnsemblPlants" id="TuG1812S0000976900.01.T01">
    <property type="protein sequence ID" value="TuG1812S0000976900.01.T01"/>
    <property type="gene ID" value="TuG1812S0000976900.01"/>
</dbReference>
<feature type="domain" description="SWIM-type" evidence="3">
    <location>
        <begin position="206"/>
        <end position="244"/>
    </location>
</feature>
<comment type="subcellular location">
    <subcellularLocation>
        <location evidence="2">Nucleus</location>
    </subcellularLocation>
</comment>
<evidence type="ECO:0000313" key="4">
    <source>
        <dbReference type="EnsemblPlants" id="TuG1812S0000976900.01.T01"/>
    </source>
</evidence>
<dbReference type="PROSITE" id="PS50966">
    <property type="entry name" value="ZF_SWIM"/>
    <property type="match status" value="1"/>
</dbReference>
<reference evidence="5" key="1">
    <citation type="journal article" date="2013" name="Nature">
        <title>Draft genome of the wheat A-genome progenitor Triticum urartu.</title>
        <authorList>
            <person name="Ling H.Q."/>
            <person name="Zhao S."/>
            <person name="Liu D."/>
            <person name="Wang J."/>
            <person name="Sun H."/>
            <person name="Zhang C."/>
            <person name="Fan H."/>
            <person name="Li D."/>
            <person name="Dong L."/>
            <person name="Tao Y."/>
            <person name="Gao C."/>
            <person name="Wu H."/>
            <person name="Li Y."/>
            <person name="Cui Y."/>
            <person name="Guo X."/>
            <person name="Zheng S."/>
            <person name="Wang B."/>
            <person name="Yu K."/>
            <person name="Liang Q."/>
            <person name="Yang W."/>
            <person name="Lou X."/>
            <person name="Chen J."/>
            <person name="Feng M."/>
            <person name="Jian J."/>
            <person name="Zhang X."/>
            <person name="Luo G."/>
            <person name="Jiang Y."/>
            <person name="Liu J."/>
            <person name="Wang Z."/>
            <person name="Sha Y."/>
            <person name="Zhang B."/>
            <person name="Wu H."/>
            <person name="Tang D."/>
            <person name="Shen Q."/>
            <person name="Xue P."/>
            <person name="Zou S."/>
            <person name="Wang X."/>
            <person name="Liu X."/>
            <person name="Wang F."/>
            <person name="Yang Y."/>
            <person name="An X."/>
            <person name="Dong Z."/>
            <person name="Zhang K."/>
            <person name="Zhang X."/>
            <person name="Luo M.C."/>
            <person name="Dvorak J."/>
            <person name="Tong Y."/>
            <person name="Wang J."/>
            <person name="Yang H."/>
            <person name="Li Z."/>
            <person name="Wang D."/>
            <person name="Zhang A."/>
            <person name="Wang J."/>
        </authorList>
    </citation>
    <scope>NUCLEOTIDE SEQUENCE</scope>
    <source>
        <strain evidence="5">cv. G1812</strain>
    </source>
</reference>